<proteinExistence type="predicted"/>
<sequence length="134" mass="16020">MLRSKCILSEKEESDWLRVSIMSRHTLKDWKTPDKRITPELYDSHLTEFAPLPAMVWKYYRDEIDFETYKAEYLEHLKENVKEKVIDLISLAMKIDITLLCIEESPEFCHRKILAEYAHELAQELMVGMKVEIR</sequence>
<dbReference type="Pfam" id="PF22751">
    <property type="entry name" value="DUF488-N3a"/>
    <property type="match status" value="1"/>
</dbReference>
<protein>
    <recommendedName>
        <fullName evidence="1">DUF488 domain-containing protein</fullName>
    </recommendedName>
</protein>
<feature type="domain" description="DUF488" evidence="1">
    <location>
        <begin position="33"/>
        <end position="117"/>
    </location>
</feature>
<comment type="caution">
    <text evidence="2">The sequence shown here is derived from an EMBL/GenBank/DDBJ whole genome shotgun (WGS) entry which is preliminary data.</text>
</comment>
<dbReference type="EMBL" id="AMFJ01000323">
    <property type="protein sequence ID" value="EKE28534.1"/>
    <property type="molecule type" value="Genomic_DNA"/>
</dbReference>
<evidence type="ECO:0000313" key="2">
    <source>
        <dbReference type="EMBL" id="EKE28534.1"/>
    </source>
</evidence>
<dbReference type="AlphaFoldDB" id="K2GE66"/>
<gene>
    <name evidence="2" type="ORF">ACD_3C00049G0016</name>
</gene>
<accession>K2GE66</accession>
<name>K2GE66_9BACT</name>
<reference evidence="2" key="1">
    <citation type="journal article" date="2012" name="Science">
        <title>Fermentation, hydrogen, and sulfur metabolism in multiple uncultivated bacterial phyla.</title>
        <authorList>
            <person name="Wrighton K.C."/>
            <person name="Thomas B.C."/>
            <person name="Sharon I."/>
            <person name="Miller C.S."/>
            <person name="Castelle C.J."/>
            <person name="VerBerkmoes N.C."/>
            <person name="Wilkins M.J."/>
            <person name="Hettich R.L."/>
            <person name="Lipton M.S."/>
            <person name="Williams K.H."/>
            <person name="Long P.E."/>
            <person name="Banfield J.F."/>
        </authorList>
    </citation>
    <scope>NUCLEOTIDE SEQUENCE [LARGE SCALE GENOMIC DNA]</scope>
</reference>
<organism evidence="2">
    <name type="scientific">uncultured bacterium</name>
    <name type="common">gcode 4</name>
    <dbReference type="NCBI Taxonomy" id="1234023"/>
    <lineage>
        <taxon>Bacteria</taxon>
        <taxon>environmental samples</taxon>
    </lineage>
</organism>
<dbReference type="InterPro" id="IPR054495">
    <property type="entry name" value="DUF488-N3a"/>
</dbReference>
<evidence type="ECO:0000259" key="1">
    <source>
        <dbReference type="Pfam" id="PF22751"/>
    </source>
</evidence>